<reference evidence="3 4" key="1">
    <citation type="submission" date="2023-09" db="EMBL/GenBank/DDBJ databases">
        <title>Description of three actinobacteria isolated from air of manufacturing shop in a pharmaceutical factory.</title>
        <authorList>
            <person name="Zhang D.-F."/>
        </authorList>
    </citation>
    <scope>NUCLEOTIDE SEQUENCE [LARGE SCALE GENOMIC DNA]</scope>
    <source>
        <strain evidence="3 4">LY-0111</strain>
    </source>
</reference>
<dbReference type="EMBL" id="JAVKGR010000004">
    <property type="protein sequence ID" value="MDR8019016.1"/>
    <property type="molecule type" value="Genomic_DNA"/>
</dbReference>
<comment type="caution">
    <text evidence="3">The sequence shown here is derived from an EMBL/GenBank/DDBJ whole genome shotgun (WGS) entry which is preliminary data.</text>
</comment>
<dbReference type="RefSeq" id="WP_310548012.1">
    <property type="nucleotide sequence ID" value="NZ_JAVKGR010000004.1"/>
</dbReference>
<sequence length="477" mass="50772">MPSHSSPSDLSVAQLQAAFREHQITPSDALESVAARIHRDTGFNGYHAITLDEAQHAAEESDRRWEQGRPLGPLDGVPVTVKENLGRRGVTMPSGTALPDPPSPERDAPIVERLHEAGAVIVGSTVMPDWGMLSSGVSSRHGISRSPWNPQLTTGGSSSGAAVTAAAGHGPVHIGTDIGGSIRLPGTWNGLATLKPSAGLLPLDHPYTGRAAGPMARRAVDLFPLMSVAARWDDRDHSSHPYPPLDFTTRASSPEGMVVGLQMDGGPGLELDDEVRAAVSAAAEIFASYGARVVEVPAITTESLLRRIDDFWRARSLNSLLNLPREPQQGEVLDYILAWCRKAQSRSAAQAVGDYEALGELAARARALTRHVDVLLSPVTPQLAFAAENPMPHPHPEEPMAHISYTLPFNMSGQPAGTVNVGKSADGRWIGMQIAGPMASDADVLRLMAWWEQVRPASAAPDWASLDAALLSGSMQL</sequence>
<dbReference type="PANTHER" id="PTHR11895">
    <property type="entry name" value="TRANSAMIDASE"/>
    <property type="match status" value="1"/>
</dbReference>
<proteinExistence type="predicted"/>
<protein>
    <submittedName>
        <fullName evidence="3">Amidase</fullName>
        <ecNumber evidence="3">3.5.1.4</ecNumber>
    </submittedName>
</protein>
<evidence type="ECO:0000259" key="2">
    <source>
        <dbReference type="Pfam" id="PF01425"/>
    </source>
</evidence>
<evidence type="ECO:0000313" key="4">
    <source>
        <dbReference type="Proteomes" id="UP001251870"/>
    </source>
</evidence>
<keyword evidence="3" id="KW-0378">Hydrolase</keyword>
<feature type="region of interest" description="Disordered" evidence="1">
    <location>
        <begin position="57"/>
        <end position="108"/>
    </location>
</feature>
<accession>A0ABU2DRL3</accession>
<name>A0ABU2DRL3_9MICC</name>
<dbReference type="InterPro" id="IPR000120">
    <property type="entry name" value="Amidase"/>
</dbReference>
<keyword evidence="4" id="KW-1185">Reference proteome</keyword>
<feature type="domain" description="Amidase" evidence="2">
    <location>
        <begin position="29"/>
        <end position="445"/>
    </location>
</feature>
<organism evidence="3 4">
    <name type="scientific">Nesterenkonia aerolata</name>
    <dbReference type="NCBI Taxonomy" id="3074079"/>
    <lineage>
        <taxon>Bacteria</taxon>
        <taxon>Bacillati</taxon>
        <taxon>Actinomycetota</taxon>
        <taxon>Actinomycetes</taxon>
        <taxon>Micrococcales</taxon>
        <taxon>Micrococcaceae</taxon>
        <taxon>Nesterenkonia</taxon>
    </lineage>
</organism>
<dbReference type="GO" id="GO:0004040">
    <property type="term" value="F:amidase activity"/>
    <property type="evidence" value="ECO:0007669"/>
    <property type="project" value="UniProtKB-EC"/>
</dbReference>
<gene>
    <name evidence="3" type="ORF">RIL96_05490</name>
</gene>
<dbReference type="SUPFAM" id="SSF75304">
    <property type="entry name" value="Amidase signature (AS) enzymes"/>
    <property type="match status" value="1"/>
</dbReference>
<dbReference type="PANTHER" id="PTHR11895:SF173">
    <property type="entry name" value="GLUTAMYL-TRNA AMIDOTRANSFERASE SUBUNIT A"/>
    <property type="match status" value="1"/>
</dbReference>
<dbReference type="Pfam" id="PF01425">
    <property type="entry name" value="Amidase"/>
    <property type="match status" value="1"/>
</dbReference>
<dbReference type="Proteomes" id="UP001251870">
    <property type="component" value="Unassembled WGS sequence"/>
</dbReference>
<dbReference type="Gene3D" id="3.90.1300.10">
    <property type="entry name" value="Amidase signature (AS) domain"/>
    <property type="match status" value="1"/>
</dbReference>
<dbReference type="InterPro" id="IPR023631">
    <property type="entry name" value="Amidase_dom"/>
</dbReference>
<dbReference type="EC" id="3.5.1.4" evidence="3"/>
<evidence type="ECO:0000256" key="1">
    <source>
        <dbReference type="SAM" id="MobiDB-lite"/>
    </source>
</evidence>
<evidence type="ECO:0000313" key="3">
    <source>
        <dbReference type="EMBL" id="MDR8019016.1"/>
    </source>
</evidence>
<feature type="compositionally biased region" description="Basic and acidic residues" evidence="1">
    <location>
        <begin position="57"/>
        <end position="67"/>
    </location>
</feature>
<dbReference type="NCBIfam" id="NF005450">
    <property type="entry name" value="PRK07042.1"/>
    <property type="match status" value="1"/>
</dbReference>
<dbReference type="InterPro" id="IPR036928">
    <property type="entry name" value="AS_sf"/>
</dbReference>